<accession>A0A1M6JVP3</accession>
<keyword evidence="1" id="KW-1133">Transmembrane helix</keyword>
<reference evidence="3" key="1">
    <citation type="submission" date="2016-11" db="EMBL/GenBank/DDBJ databases">
        <authorList>
            <person name="Varghese N."/>
            <person name="Submissions S."/>
        </authorList>
    </citation>
    <scope>NUCLEOTIDE SEQUENCE [LARGE SCALE GENOMIC DNA]</scope>
    <source>
        <strain evidence="3">DSM 100564</strain>
    </source>
</reference>
<protein>
    <submittedName>
        <fullName evidence="2">Uncharacterized protein</fullName>
    </submittedName>
</protein>
<evidence type="ECO:0000313" key="2">
    <source>
        <dbReference type="EMBL" id="SHJ50751.1"/>
    </source>
</evidence>
<dbReference type="STRING" id="1470563.SAMN05444000_109133"/>
<keyword evidence="1" id="KW-0812">Transmembrane</keyword>
<evidence type="ECO:0000313" key="3">
    <source>
        <dbReference type="Proteomes" id="UP000183982"/>
    </source>
</evidence>
<dbReference type="Proteomes" id="UP000183982">
    <property type="component" value="Unassembled WGS sequence"/>
</dbReference>
<evidence type="ECO:0000256" key="1">
    <source>
        <dbReference type="SAM" id="Phobius"/>
    </source>
</evidence>
<feature type="transmembrane region" description="Helical" evidence="1">
    <location>
        <begin position="28"/>
        <end position="48"/>
    </location>
</feature>
<keyword evidence="1" id="KW-0472">Membrane</keyword>
<gene>
    <name evidence="2" type="ORF">SAMN05444000_109133</name>
</gene>
<sequence>MTHQSTTNRPLCGEQAEHVKPLGFPQGLATLSSVMFCLSAAALVPFIITHTQNDSANILMWEFSPDTVGKQSVAEQKAVLG</sequence>
<name>A0A1M6JVP3_9RHOB</name>
<proteinExistence type="predicted"/>
<dbReference type="AlphaFoldDB" id="A0A1M6JVP3"/>
<keyword evidence="3" id="KW-1185">Reference proteome</keyword>
<organism evidence="2 3">
    <name type="scientific">Shimia gijangensis</name>
    <dbReference type="NCBI Taxonomy" id="1470563"/>
    <lineage>
        <taxon>Bacteria</taxon>
        <taxon>Pseudomonadati</taxon>
        <taxon>Pseudomonadota</taxon>
        <taxon>Alphaproteobacteria</taxon>
        <taxon>Rhodobacterales</taxon>
        <taxon>Roseobacteraceae</taxon>
    </lineage>
</organism>
<dbReference type="EMBL" id="FQZQ01000009">
    <property type="protein sequence ID" value="SHJ50751.1"/>
    <property type="molecule type" value="Genomic_DNA"/>
</dbReference>